<organism evidence="1 2">
    <name type="scientific">Microbacterium oryzae</name>
    <dbReference type="NCBI Taxonomy" id="743009"/>
    <lineage>
        <taxon>Bacteria</taxon>
        <taxon>Bacillati</taxon>
        <taxon>Actinomycetota</taxon>
        <taxon>Actinomycetes</taxon>
        <taxon>Micrococcales</taxon>
        <taxon>Microbacteriaceae</taxon>
        <taxon>Microbacterium</taxon>
    </lineage>
</organism>
<accession>A0A6I6EAP7</accession>
<name>A0A6I6EAP7_9MICO</name>
<dbReference type="EMBL" id="CP032550">
    <property type="protein sequence ID" value="QGU28671.1"/>
    <property type="molecule type" value="Genomic_DNA"/>
</dbReference>
<evidence type="ECO:0000313" key="1">
    <source>
        <dbReference type="EMBL" id="QGU28671.1"/>
    </source>
</evidence>
<sequence>MIMGRAADRKPLRTRIREAGGFYQWFNTTLIGLAGPAQVGEGRGTPCHRCGAFKAEHRLVEGELHCPTP</sequence>
<dbReference type="Proteomes" id="UP000422989">
    <property type="component" value="Chromosome"/>
</dbReference>
<gene>
    <name evidence="1" type="ORF">D7D94_14095</name>
</gene>
<dbReference type="OrthoDB" id="4981253at2"/>
<dbReference type="AlphaFoldDB" id="A0A6I6EAP7"/>
<reference evidence="1 2" key="1">
    <citation type="submission" date="2018-09" db="EMBL/GenBank/DDBJ databases">
        <title>Whole genome sequencing of Microbacterium oryzae strain MB-10T.</title>
        <authorList>
            <person name="Das S.K."/>
        </authorList>
    </citation>
    <scope>NUCLEOTIDE SEQUENCE [LARGE SCALE GENOMIC DNA]</scope>
    <source>
        <strain evidence="1 2">MB-10</strain>
    </source>
</reference>
<evidence type="ECO:0000313" key="2">
    <source>
        <dbReference type="Proteomes" id="UP000422989"/>
    </source>
</evidence>
<dbReference type="KEGG" id="moj:D7D94_14095"/>
<protein>
    <submittedName>
        <fullName evidence="1">Uncharacterized protein</fullName>
    </submittedName>
</protein>
<keyword evidence="2" id="KW-1185">Reference proteome</keyword>
<proteinExistence type="predicted"/>